<evidence type="ECO:0000313" key="3">
    <source>
        <dbReference type="Proteomes" id="UP000242814"/>
    </source>
</evidence>
<organism evidence="2 3">
    <name type="scientific">Paracoccidioides brasiliensis</name>
    <dbReference type="NCBI Taxonomy" id="121759"/>
    <lineage>
        <taxon>Eukaryota</taxon>
        <taxon>Fungi</taxon>
        <taxon>Dikarya</taxon>
        <taxon>Ascomycota</taxon>
        <taxon>Pezizomycotina</taxon>
        <taxon>Eurotiomycetes</taxon>
        <taxon>Eurotiomycetidae</taxon>
        <taxon>Onygenales</taxon>
        <taxon>Ajellomycetaceae</taxon>
        <taxon>Paracoccidioides</taxon>
    </lineage>
</organism>
<name>A0A1D2JB67_PARBR</name>
<dbReference type="Proteomes" id="UP000242814">
    <property type="component" value="Unassembled WGS sequence"/>
</dbReference>
<feature type="region of interest" description="Disordered" evidence="1">
    <location>
        <begin position="49"/>
        <end position="98"/>
    </location>
</feature>
<evidence type="ECO:0000256" key="1">
    <source>
        <dbReference type="SAM" id="MobiDB-lite"/>
    </source>
</evidence>
<proteinExistence type="predicted"/>
<comment type="caution">
    <text evidence="2">The sequence shown here is derived from an EMBL/GenBank/DDBJ whole genome shotgun (WGS) entry which is preliminary data.</text>
</comment>
<accession>A0A1D2JB67</accession>
<feature type="compositionally biased region" description="Polar residues" evidence="1">
    <location>
        <begin position="49"/>
        <end position="63"/>
    </location>
</feature>
<gene>
    <name evidence="2" type="ORF">ACO22_05144</name>
</gene>
<dbReference type="EMBL" id="LZYO01000219">
    <property type="protein sequence ID" value="ODH25686.1"/>
    <property type="molecule type" value="Genomic_DNA"/>
</dbReference>
<protein>
    <submittedName>
        <fullName evidence="2">Uncharacterized protein</fullName>
    </submittedName>
</protein>
<reference evidence="2 3" key="1">
    <citation type="submission" date="2016-06" db="EMBL/GenBank/DDBJ databases">
        <authorList>
            <person name="Kjaerup R.B."/>
            <person name="Dalgaard T.S."/>
            <person name="Juul-Madsen H.R."/>
        </authorList>
    </citation>
    <scope>NUCLEOTIDE SEQUENCE [LARGE SCALE GENOMIC DNA]</scope>
    <source>
        <strain evidence="2 3">Pb300</strain>
    </source>
</reference>
<dbReference type="AlphaFoldDB" id="A0A1D2JB67"/>
<sequence length="98" mass="10977">MDIDLARRILNGEKKAISLSGRKEKLTMPIALSHEVSNWANAFPIASRSSRPLTNQDLSQTDWPATKGLRYTKSRQKDEICQATQEEKDSEESSGTNV</sequence>
<dbReference type="VEuPathDB" id="FungiDB:PADG_11386"/>
<dbReference type="VEuPathDB" id="FungiDB:PABG_12425"/>
<evidence type="ECO:0000313" key="2">
    <source>
        <dbReference type="EMBL" id="ODH25686.1"/>
    </source>
</evidence>